<dbReference type="EMBL" id="CAKOGP040000256">
    <property type="protein sequence ID" value="CAJ1933246.1"/>
    <property type="molecule type" value="Genomic_DNA"/>
</dbReference>
<comment type="caution">
    <text evidence="3">The sequence shown here is derived from an EMBL/GenBank/DDBJ whole genome shotgun (WGS) entry which is preliminary data.</text>
</comment>
<organism evidence="3 4">
    <name type="scientific">Cylindrotheca closterium</name>
    <dbReference type="NCBI Taxonomy" id="2856"/>
    <lineage>
        <taxon>Eukaryota</taxon>
        <taxon>Sar</taxon>
        <taxon>Stramenopiles</taxon>
        <taxon>Ochrophyta</taxon>
        <taxon>Bacillariophyta</taxon>
        <taxon>Bacillariophyceae</taxon>
        <taxon>Bacillariophycidae</taxon>
        <taxon>Bacillariales</taxon>
        <taxon>Bacillariaceae</taxon>
        <taxon>Cylindrotheca</taxon>
    </lineage>
</organism>
<keyword evidence="1" id="KW-0812">Transmembrane</keyword>
<keyword evidence="1" id="KW-1133">Transmembrane helix</keyword>
<evidence type="ECO:0000256" key="2">
    <source>
        <dbReference type="SAM" id="SignalP"/>
    </source>
</evidence>
<name>A0AAD2CFT3_9STRA</name>
<feature type="signal peptide" evidence="2">
    <location>
        <begin position="1"/>
        <end position="26"/>
    </location>
</feature>
<gene>
    <name evidence="3" type="ORF">CYCCA115_LOCUS3225</name>
</gene>
<evidence type="ECO:0000256" key="1">
    <source>
        <dbReference type="SAM" id="Phobius"/>
    </source>
</evidence>
<feature type="chain" id="PRO_5042239766" evidence="2">
    <location>
        <begin position="27"/>
        <end position="554"/>
    </location>
</feature>
<accession>A0AAD2CFT3</accession>
<protein>
    <submittedName>
        <fullName evidence="3">Uncharacterized protein</fullName>
    </submittedName>
</protein>
<dbReference type="Proteomes" id="UP001295423">
    <property type="component" value="Unassembled WGS sequence"/>
</dbReference>
<proteinExistence type="predicted"/>
<feature type="transmembrane region" description="Helical" evidence="1">
    <location>
        <begin position="193"/>
        <end position="212"/>
    </location>
</feature>
<dbReference type="AlphaFoldDB" id="A0AAD2CFT3"/>
<reference evidence="3" key="1">
    <citation type="submission" date="2023-08" db="EMBL/GenBank/DDBJ databases">
        <authorList>
            <person name="Audoor S."/>
            <person name="Bilcke G."/>
        </authorList>
    </citation>
    <scope>NUCLEOTIDE SEQUENCE</scope>
</reference>
<keyword evidence="2" id="KW-0732">Signal</keyword>
<keyword evidence="4" id="KW-1185">Reference proteome</keyword>
<sequence>MLLGSTKVASMLSCVAMALGFTAASALEGSVLRGKDHSRRLTSEQVQFVNQCSEGLLSSDVLSDKIITQKEFTETFLSLCSQFGVEGCDQDASFETLDEDIQFAFASEMCHTRSSACLQSLITIGTVMHEVGYIVSSEGLMVDSLVNNICYELEYAVFGTPSDGVELIDIDNSYADTPAATGAKATGTNATNIIGAATAGSACLLLLFLVGGERRSLQQQMKSTKDVESNISYKTESSPESDTLADELVRALPTIMQDHDLAKNTSQFNLSMTSDVDAVFKAISRADWYEVYNMASQLSENEDLSTISSYGGQGNHRNYPALDQDRSHLSLEDQQRTRTLDRLAMNRDWTGVAVTAALYADESSSAKEMKGGYFLSQSAAAATQIADEKEFSCEVSGMVKERIDSAVDSGDWDKVLALSSQADVAKEGNNERDDNGLSTILYSQVLPDDTLSGSQKKLTENLFASNWALVGAYANRLRELEAQLTVDDKTLPLQSLLDINSTELSDSSDPEAVKKQTIAKLINEKKWKGISIMAGLYDMESKGCLSNDDGDQLP</sequence>
<evidence type="ECO:0000313" key="3">
    <source>
        <dbReference type="EMBL" id="CAJ1933246.1"/>
    </source>
</evidence>
<keyword evidence="1" id="KW-0472">Membrane</keyword>
<evidence type="ECO:0000313" key="4">
    <source>
        <dbReference type="Proteomes" id="UP001295423"/>
    </source>
</evidence>